<protein>
    <submittedName>
        <fullName evidence="1">Uncharacterized protein</fullName>
    </submittedName>
</protein>
<proteinExistence type="predicted"/>
<dbReference type="Proteomes" id="UP000011518">
    <property type="component" value="Unassembled WGS sequence"/>
</dbReference>
<reference evidence="2" key="1">
    <citation type="submission" date="2012-07" db="EMBL/GenBank/DDBJ databases">
        <title>Genome of the Chinese tree shrew, a rising model animal genetically related to primates.</title>
        <authorList>
            <person name="Zhang G."/>
            <person name="Fan Y."/>
            <person name="Yao Y."/>
            <person name="Huang Z."/>
        </authorList>
    </citation>
    <scope>NUCLEOTIDE SEQUENCE [LARGE SCALE GENOMIC DNA]</scope>
</reference>
<reference evidence="2" key="2">
    <citation type="journal article" date="2013" name="Nat. Commun.">
        <title>Genome of the Chinese tree shrew.</title>
        <authorList>
            <person name="Fan Y."/>
            <person name="Huang Z.Y."/>
            <person name="Cao C.C."/>
            <person name="Chen C.S."/>
            <person name="Chen Y.X."/>
            <person name="Fan D.D."/>
            <person name="He J."/>
            <person name="Hou H.L."/>
            <person name="Hu L."/>
            <person name="Hu X.T."/>
            <person name="Jiang X.T."/>
            <person name="Lai R."/>
            <person name="Lang Y.S."/>
            <person name="Liang B."/>
            <person name="Liao S.G."/>
            <person name="Mu D."/>
            <person name="Ma Y.Y."/>
            <person name="Niu Y.Y."/>
            <person name="Sun X.Q."/>
            <person name="Xia J.Q."/>
            <person name="Xiao J."/>
            <person name="Xiong Z.Q."/>
            <person name="Xu L."/>
            <person name="Yang L."/>
            <person name="Zhang Y."/>
            <person name="Zhao W."/>
            <person name="Zhao X.D."/>
            <person name="Zheng Y.T."/>
            <person name="Zhou J.M."/>
            <person name="Zhu Y.B."/>
            <person name="Zhang G.J."/>
            <person name="Wang J."/>
            <person name="Yao Y.G."/>
        </authorList>
    </citation>
    <scope>NUCLEOTIDE SEQUENCE [LARGE SCALE GENOMIC DNA]</scope>
</reference>
<name>L9KX19_TUPCH</name>
<accession>L9KX19</accession>
<sequence length="90" mass="10287">MALGSRVYPGHRRAGNWFQSSARFTAAEPSHQLKPQLRCLRLWLKYQLPSAQYRLAQKKGQVTVLLFCSLPTGHLRMALDWPQPGSPVVW</sequence>
<dbReference type="EMBL" id="KB320620">
    <property type="protein sequence ID" value="ELW67258.1"/>
    <property type="molecule type" value="Genomic_DNA"/>
</dbReference>
<evidence type="ECO:0000313" key="1">
    <source>
        <dbReference type="EMBL" id="ELW67258.1"/>
    </source>
</evidence>
<dbReference type="AlphaFoldDB" id="L9KX19"/>
<organism evidence="1 2">
    <name type="scientific">Tupaia chinensis</name>
    <name type="common">Chinese tree shrew</name>
    <name type="synonym">Tupaia belangeri chinensis</name>
    <dbReference type="NCBI Taxonomy" id="246437"/>
    <lineage>
        <taxon>Eukaryota</taxon>
        <taxon>Metazoa</taxon>
        <taxon>Chordata</taxon>
        <taxon>Craniata</taxon>
        <taxon>Vertebrata</taxon>
        <taxon>Euteleostomi</taxon>
        <taxon>Mammalia</taxon>
        <taxon>Eutheria</taxon>
        <taxon>Euarchontoglires</taxon>
        <taxon>Scandentia</taxon>
        <taxon>Tupaiidae</taxon>
        <taxon>Tupaia</taxon>
    </lineage>
</organism>
<evidence type="ECO:0000313" key="2">
    <source>
        <dbReference type="Proteomes" id="UP000011518"/>
    </source>
</evidence>
<keyword evidence="2" id="KW-1185">Reference proteome</keyword>
<dbReference type="InParanoid" id="L9KX19"/>
<gene>
    <name evidence="1" type="ORF">TREES_T100015926</name>
</gene>